<keyword evidence="3" id="KW-1185">Reference proteome</keyword>
<dbReference type="Proteomes" id="UP000054097">
    <property type="component" value="Unassembled WGS sequence"/>
</dbReference>
<evidence type="ECO:0000313" key="3">
    <source>
        <dbReference type="Proteomes" id="UP000054097"/>
    </source>
</evidence>
<organism evidence="2 3">
    <name type="scientific">Serendipita vermifera MAFF 305830</name>
    <dbReference type="NCBI Taxonomy" id="933852"/>
    <lineage>
        <taxon>Eukaryota</taxon>
        <taxon>Fungi</taxon>
        <taxon>Dikarya</taxon>
        <taxon>Basidiomycota</taxon>
        <taxon>Agaricomycotina</taxon>
        <taxon>Agaricomycetes</taxon>
        <taxon>Sebacinales</taxon>
        <taxon>Serendipitaceae</taxon>
        <taxon>Serendipita</taxon>
    </lineage>
</organism>
<evidence type="ECO:0000313" key="2">
    <source>
        <dbReference type="EMBL" id="KIM26391.1"/>
    </source>
</evidence>
<feature type="region of interest" description="Disordered" evidence="1">
    <location>
        <begin position="281"/>
        <end position="332"/>
    </location>
</feature>
<dbReference type="OrthoDB" id="10658699at2759"/>
<proteinExistence type="predicted"/>
<reference evidence="3" key="2">
    <citation type="submission" date="2015-01" db="EMBL/GenBank/DDBJ databases">
        <title>Evolutionary Origins and Diversification of the Mycorrhizal Mutualists.</title>
        <authorList>
            <consortium name="DOE Joint Genome Institute"/>
            <consortium name="Mycorrhizal Genomics Consortium"/>
            <person name="Kohler A."/>
            <person name="Kuo A."/>
            <person name="Nagy L.G."/>
            <person name="Floudas D."/>
            <person name="Copeland A."/>
            <person name="Barry K.W."/>
            <person name="Cichocki N."/>
            <person name="Veneault-Fourrey C."/>
            <person name="LaButti K."/>
            <person name="Lindquist E.A."/>
            <person name="Lipzen A."/>
            <person name="Lundell T."/>
            <person name="Morin E."/>
            <person name="Murat C."/>
            <person name="Riley R."/>
            <person name="Ohm R."/>
            <person name="Sun H."/>
            <person name="Tunlid A."/>
            <person name="Henrissat B."/>
            <person name="Grigoriev I.V."/>
            <person name="Hibbett D.S."/>
            <person name="Martin F."/>
        </authorList>
    </citation>
    <scope>NUCLEOTIDE SEQUENCE [LARGE SCALE GENOMIC DNA]</scope>
    <source>
        <strain evidence="3">MAFF 305830</strain>
    </source>
</reference>
<reference evidence="2 3" key="1">
    <citation type="submission" date="2014-04" db="EMBL/GenBank/DDBJ databases">
        <authorList>
            <consortium name="DOE Joint Genome Institute"/>
            <person name="Kuo A."/>
            <person name="Zuccaro A."/>
            <person name="Kohler A."/>
            <person name="Nagy L.G."/>
            <person name="Floudas D."/>
            <person name="Copeland A."/>
            <person name="Barry K.W."/>
            <person name="Cichocki N."/>
            <person name="Veneault-Fourrey C."/>
            <person name="LaButti K."/>
            <person name="Lindquist E.A."/>
            <person name="Lipzen A."/>
            <person name="Lundell T."/>
            <person name="Morin E."/>
            <person name="Murat C."/>
            <person name="Sun H."/>
            <person name="Tunlid A."/>
            <person name="Henrissat B."/>
            <person name="Grigoriev I.V."/>
            <person name="Hibbett D.S."/>
            <person name="Martin F."/>
            <person name="Nordberg H.P."/>
            <person name="Cantor M.N."/>
            <person name="Hua S.X."/>
        </authorList>
    </citation>
    <scope>NUCLEOTIDE SEQUENCE [LARGE SCALE GENOMIC DNA]</scope>
    <source>
        <strain evidence="2 3">MAFF 305830</strain>
    </source>
</reference>
<name>A0A0C3B4H0_SERVB</name>
<feature type="compositionally biased region" description="Polar residues" evidence="1">
    <location>
        <begin position="315"/>
        <end position="324"/>
    </location>
</feature>
<gene>
    <name evidence="2" type="ORF">M408DRAFT_192670</name>
</gene>
<feature type="compositionally biased region" description="Low complexity" evidence="1">
    <location>
        <begin position="292"/>
        <end position="304"/>
    </location>
</feature>
<dbReference type="AlphaFoldDB" id="A0A0C3B4H0"/>
<accession>A0A0C3B4H0</accession>
<sequence>MPLPVSRLFPKFTVKSDDAQLSMTANAIAVLDTAGGVDKLRTSRAPKELSIVLERPFRLVITANGANIDPGILTQHLKEALVSNASFLGISSPLHSQDAHVLVVEPGSPNQIKPYAILDYITLEYRFSRLSTAFEGTIGQGIFLPLRELLDQVVQRFIGQLVRQLPEAFGSWKDALIGETILARHIARHFTHLLNISTDGTTFQRKVGKQLDRIHSNMRTTEDQLAADLGQRILTAENEEPESQEPALNLRELLPFATQVAYKLNIRPKAGNRHIVNTDVSPKLVDDTDPALTSSQDTLVSSSSLEEEEAIQLDSPVSSAQSDKCPSPALSVLSLDRPPSILQADEDNQEFITEDSDSDMYFHFDNPASEPTSGVESEDEVLMDMDEPDLIHKDPDLLELSLDDFISWEFPKVASDYDDLVWEHDQGVNAYGSEDSALLELD</sequence>
<evidence type="ECO:0000256" key="1">
    <source>
        <dbReference type="SAM" id="MobiDB-lite"/>
    </source>
</evidence>
<dbReference type="EMBL" id="KN824306">
    <property type="protein sequence ID" value="KIM26391.1"/>
    <property type="molecule type" value="Genomic_DNA"/>
</dbReference>
<dbReference type="HOGENOM" id="CLU_619892_0_0_1"/>
<protein>
    <submittedName>
        <fullName evidence="2">Uncharacterized protein</fullName>
    </submittedName>
</protein>